<feature type="transmembrane region" description="Helical" evidence="9">
    <location>
        <begin position="259"/>
        <end position="285"/>
    </location>
</feature>
<reference evidence="11 12" key="1">
    <citation type="submission" date="2019-11" db="EMBL/GenBank/DDBJ databases">
        <title>Strigops habroptila (kakapo) genome, bStrHab1, primary haplotype, v2.</title>
        <authorList>
            <person name="Jarvis E.D."/>
            <person name="Howard J."/>
            <person name="Rhie A."/>
            <person name="Phillippy A."/>
            <person name="Korlach J."/>
            <person name="Digby A."/>
            <person name="Iorns D."/>
            <person name="Eason D."/>
            <person name="Robertson B."/>
            <person name="Raemaekers T."/>
            <person name="Howe K."/>
            <person name="Lewin H."/>
            <person name="Damas J."/>
            <person name="Hastie A."/>
            <person name="Tracey A."/>
            <person name="Chow W."/>
            <person name="Fedrigo O."/>
        </authorList>
    </citation>
    <scope>NUCLEOTIDE SEQUENCE [LARGE SCALE GENOMIC DNA]</scope>
</reference>
<dbReference type="OMA" id="YPPRKLC"/>
<dbReference type="PANTHER" id="PTHR11334:SF68">
    <property type="entry name" value="G-PROTEIN COUPLED RECEPTORS FAMILY 1 PROFILE DOMAIN-CONTAINING PROTEIN-RELATED"/>
    <property type="match status" value="1"/>
</dbReference>
<feature type="transmembrane region" description="Helical" evidence="9">
    <location>
        <begin position="86"/>
        <end position="109"/>
    </location>
</feature>
<dbReference type="SUPFAM" id="SSF81321">
    <property type="entry name" value="Family A G protein-coupled receptor-like"/>
    <property type="match status" value="1"/>
</dbReference>
<dbReference type="InterPro" id="IPR000276">
    <property type="entry name" value="GPCR_Rhodpsn"/>
</dbReference>
<evidence type="ECO:0000256" key="3">
    <source>
        <dbReference type="ARBA" id="ARBA00022989"/>
    </source>
</evidence>
<dbReference type="Ensembl" id="ENSSHBT00005026799.1">
    <property type="protein sequence ID" value="ENSSHBP00005022512.1"/>
    <property type="gene ID" value="ENSSHBG00005018961.1"/>
</dbReference>
<proteinExistence type="predicted"/>
<keyword evidence="5 9" id="KW-0472">Membrane</keyword>
<comment type="subcellular location">
    <subcellularLocation>
        <location evidence="1">Membrane</location>
        <topology evidence="1">Multi-pass membrane protein</topology>
    </subcellularLocation>
</comment>
<feature type="transmembrane region" description="Helical" evidence="9">
    <location>
        <begin position="129"/>
        <end position="154"/>
    </location>
</feature>
<dbReference type="GO" id="GO:0004930">
    <property type="term" value="F:G protein-coupled receptor activity"/>
    <property type="evidence" value="ECO:0007669"/>
    <property type="project" value="UniProtKB-KW"/>
</dbReference>
<evidence type="ECO:0000256" key="4">
    <source>
        <dbReference type="ARBA" id="ARBA00023040"/>
    </source>
</evidence>
<reference evidence="11" key="3">
    <citation type="submission" date="2025-09" db="UniProtKB">
        <authorList>
            <consortium name="Ensembl"/>
        </authorList>
    </citation>
    <scope>IDENTIFICATION</scope>
</reference>
<feature type="domain" description="G-protein coupled receptors family 1 profile" evidence="10">
    <location>
        <begin position="66"/>
        <end position="282"/>
    </location>
</feature>
<reference evidence="11" key="2">
    <citation type="submission" date="2025-08" db="UniProtKB">
        <authorList>
            <consortium name="Ensembl"/>
        </authorList>
    </citation>
    <scope>IDENTIFICATION</scope>
</reference>
<protein>
    <recommendedName>
        <fullName evidence="10">G-protein coupled receptors family 1 profile domain-containing protein</fullName>
    </recommendedName>
</protein>
<dbReference type="InterPro" id="IPR017452">
    <property type="entry name" value="GPCR_Rhodpsn_7TM"/>
</dbReference>
<keyword evidence="3 9" id="KW-1133">Transmembrane helix</keyword>
<dbReference type="InParanoid" id="A0A672V7E5"/>
<feature type="transmembrane region" description="Helical" evidence="9">
    <location>
        <begin position="194"/>
        <end position="218"/>
    </location>
</feature>
<evidence type="ECO:0000313" key="12">
    <source>
        <dbReference type="Proteomes" id="UP000472266"/>
    </source>
</evidence>
<dbReference type="Proteomes" id="UP000472266">
    <property type="component" value="Chromosome 5"/>
</dbReference>
<keyword evidence="12" id="KW-1185">Reference proteome</keyword>
<dbReference type="InterPro" id="IPR026234">
    <property type="entry name" value="MRGPCRFAMILY"/>
</dbReference>
<feature type="transmembrane region" description="Helical" evidence="9">
    <location>
        <begin position="55"/>
        <end position="74"/>
    </location>
</feature>
<sequence length="336" mass="36828">MSTLPPAMEGTSPACWSQSGETACIRSWHHQPLMHGDSHYNWTNCETGHWSKVPVTLLVCLCGLVGNGAVLWLFSSHVRRNPITTYILNLAAADFTFLLSITIALVILYVPGTLCHRLSSRDVTTALNITILFSFTASVYLLTAFSAMTALSVLPITCCPCHSSQCLPELICALLWALSFLLTMNLLFCPAALIAFVLSYLLSLLTLVLSGLTLLARIVCCSWQHPPRKLCAVVLLTVFFFPFLTADFGYWLLLRLFDFSVFVFNASLLLACVKSSINPGIYFLAGSCTKKFTLSVRVAFQRAFGDVTEPQNRGESHRENTVEPNSVPGTAGEGEA</sequence>
<evidence type="ECO:0000256" key="2">
    <source>
        <dbReference type="ARBA" id="ARBA00022692"/>
    </source>
</evidence>
<evidence type="ECO:0000256" key="7">
    <source>
        <dbReference type="ARBA" id="ARBA00023224"/>
    </source>
</evidence>
<evidence type="ECO:0000256" key="1">
    <source>
        <dbReference type="ARBA" id="ARBA00004141"/>
    </source>
</evidence>
<feature type="transmembrane region" description="Helical" evidence="9">
    <location>
        <begin position="166"/>
        <end position="188"/>
    </location>
</feature>
<evidence type="ECO:0000259" key="10">
    <source>
        <dbReference type="PROSITE" id="PS50262"/>
    </source>
</evidence>
<dbReference type="PANTHER" id="PTHR11334">
    <property type="entry name" value="MAS-RELATED G-PROTEIN COUPLED RECEPTOR"/>
    <property type="match status" value="1"/>
</dbReference>
<accession>A0A672V7E5</accession>
<evidence type="ECO:0000256" key="9">
    <source>
        <dbReference type="SAM" id="Phobius"/>
    </source>
</evidence>
<evidence type="ECO:0000313" key="11">
    <source>
        <dbReference type="Ensembl" id="ENSSHBP00005022512.1"/>
    </source>
</evidence>
<dbReference type="Gene3D" id="1.20.1070.10">
    <property type="entry name" value="Rhodopsin 7-helix transmembrane proteins"/>
    <property type="match status" value="1"/>
</dbReference>
<evidence type="ECO:0000256" key="8">
    <source>
        <dbReference type="SAM" id="MobiDB-lite"/>
    </source>
</evidence>
<keyword evidence="2 9" id="KW-0812">Transmembrane</keyword>
<keyword evidence="7" id="KW-0807">Transducer</keyword>
<dbReference type="PRINTS" id="PR02108">
    <property type="entry name" value="MRGPCRFAMILY"/>
</dbReference>
<dbReference type="PROSITE" id="PS50262">
    <property type="entry name" value="G_PROTEIN_RECEP_F1_2"/>
    <property type="match status" value="1"/>
</dbReference>
<keyword evidence="4" id="KW-0297">G-protein coupled receptor</keyword>
<feature type="region of interest" description="Disordered" evidence="8">
    <location>
        <begin position="309"/>
        <end position="336"/>
    </location>
</feature>
<name>A0A672V7E5_STRHB</name>
<keyword evidence="6" id="KW-0675">Receptor</keyword>
<organism evidence="11 12">
    <name type="scientific">Strigops habroptila</name>
    <name type="common">Kakapo</name>
    <dbReference type="NCBI Taxonomy" id="2489341"/>
    <lineage>
        <taxon>Eukaryota</taxon>
        <taxon>Metazoa</taxon>
        <taxon>Chordata</taxon>
        <taxon>Craniata</taxon>
        <taxon>Vertebrata</taxon>
        <taxon>Euteleostomi</taxon>
        <taxon>Archelosauria</taxon>
        <taxon>Archosauria</taxon>
        <taxon>Dinosauria</taxon>
        <taxon>Saurischia</taxon>
        <taxon>Theropoda</taxon>
        <taxon>Coelurosauria</taxon>
        <taxon>Aves</taxon>
        <taxon>Neognathae</taxon>
        <taxon>Neoaves</taxon>
        <taxon>Telluraves</taxon>
        <taxon>Australaves</taxon>
        <taxon>Psittaciformes</taxon>
        <taxon>Psittacidae</taxon>
        <taxon>Strigops</taxon>
    </lineage>
</organism>
<dbReference type="AlphaFoldDB" id="A0A672V7E5"/>
<evidence type="ECO:0000256" key="5">
    <source>
        <dbReference type="ARBA" id="ARBA00023136"/>
    </source>
</evidence>
<evidence type="ECO:0000256" key="6">
    <source>
        <dbReference type="ARBA" id="ARBA00023170"/>
    </source>
</evidence>
<dbReference type="PRINTS" id="PR00237">
    <property type="entry name" value="GPCRRHODOPSN"/>
</dbReference>
<dbReference type="GO" id="GO:0005886">
    <property type="term" value="C:plasma membrane"/>
    <property type="evidence" value="ECO:0007669"/>
    <property type="project" value="TreeGrafter"/>
</dbReference>
<dbReference type="GeneTree" id="ENSGT01030000234639"/>
<feature type="transmembrane region" description="Helical" evidence="9">
    <location>
        <begin position="230"/>
        <end position="253"/>
    </location>
</feature>
<feature type="compositionally biased region" description="Basic and acidic residues" evidence="8">
    <location>
        <begin position="312"/>
        <end position="321"/>
    </location>
</feature>